<evidence type="ECO:0000313" key="3">
    <source>
        <dbReference type="Proteomes" id="UP000824890"/>
    </source>
</evidence>
<feature type="compositionally biased region" description="Pro residues" evidence="1">
    <location>
        <begin position="88"/>
        <end position="118"/>
    </location>
</feature>
<protein>
    <submittedName>
        <fullName evidence="2">Uncharacterized protein</fullName>
    </submittedName>
</protein>
<organism evidence="2 3">
    <name type="scientific">Brassica napus</name>
    <name type="common">Rape</name>
    <dbReference type="NCBI Taxonomy" id="3708"/>
    <lineage>
        <taxon>Eukaryota</taxon>
        <taxon>Viridiplantae</taxon>
        <taxon>Streptophyta</taxon>
        <taxon>Embryophyta</taxon>
        <taxon>Tracheophyta</taxon>
        <taxon>Spermatophyta</taxon>
        <taxon>Magnoliopsida</taxon>
        <taxon>eudicotyledons</taxon>
        <taxon>Gunneridae</taxon>
        <taxon>Pentapetalae</taxon>
        <taxon>rosids</taxon>
        <taxon>malvids</taxon>
        <taxon>Brassicales</taxon>
        <taxon>Brassicaceae</taxon>
        <taxon>Brassiceae</taxon>
        <taxon>Brassica</taxon>
    </lineage>
</organism>
<feature type="region of interest" description="Disordered" evidence="1">
    <location>
        <begin position="84"/>
        <end position="121"/>
    </location>
</feature>
<accession>A0ABQ8E3D0</accession>
<reference evidence="2 3" key="1">
    <citation type="submission" date="2021-05" db="EMBL/GenBank/DDBJ databases">
        <title>Genome Assembly of Synthetic Allotetraploid Brassica napus Reveals Homoeologous Exchanges between Subgenomes.</title>
        <authorList>
            <person name="Davis J.T."/>
        </authorList>
    </citation>
    <scope>NUCLEOTIDE SEQUENCE [LARGE SCALE GENOMIC DNA]</scope>
    <source>
        <strain evidence="3">cv. Da-Ae</strain>
        <tissue evidence="2">Seedling</tissue>
    </source>
</reference>
<dbReference type="PANTHER" id="PTHR37242">
    <property type="entry name" value="OS09G0569450 PROTEIN"/>
    <property type="match status" value="1"/>
</dbReference>
<evidence type="ECO:0000313" key="2">
    <source>
        <dbReference type="EMBL" id="KAH0935196.1"/>
    </source>
</evidence>
<comment type="caution">
    <text evidence="2">The sequence shown here is derived from an EMBL/GenBank/DDBJ whole genome shotgun (WGS) entry which is preliminary data.</text>
</comment>
<dbReference type="EMBL" id="JAGKQM010000003">
    <property type="protein sequence ID" value="KAH0935196.1"/>
    <property type="molecule type" value="Genomic_DNA"/>
</dbReference>
<evidence type="ECO:0000256" key="1">
    <source>
        <dbReference type="SAM" id="MobiDB-lite"/>
    </source>
</evidence>
<dbReference type="Proteomes" id="UP000824890">
    <property type="component" value="Unassembled WGS sequence"/>
</dbReference>
<gene>
    <name evidence="2" type="ORF">HID58_012313</name>
</gene>
<sequence>MVRSELGRRRFLSRAEMAPASMISRRSCSMSPTLETIFEERSDDFNHQNYYSKAVVGQRHRLFLIVPAIISAVSCVLLYRHDQEKPTTPTPEPTLPSPPESPSNPDDPPPETPTPPAKFDPSRMIGIIKRKALIKDLAAAYHSECIAYCRELLELQKRKNEPFLYTKAPEDLRKVTLRSSSKRAKKKR</sequence>
<keyword evidence="3" id="KW-1185">Reference proteome</keyword>
<proteinExistence type="predicted"/>
<dbReference type="PANTHER" id="PTHR37242:SF4">
    <property type="entry name" value="BNAA03G58270D PROTEIN"/>
    <property type="match status" value="1"/>
</dbReference>
<name>A0ABQ8E3D0_BRANA</name>